<keyword evidence="4" id="KW-0472">Membrane</keyword>
<evidence type="ECO:0000313" key="9">
    <source>
        <dbReference type="Proteomes" id="UP000548326"/>
    </source>
</evidence>
<keyword evidence="5" id="KW-0998">Cell outer membrane</keyword>
<dbReference type="Pfam" id="PF14322">
    <property type="entry name" value="SusD-like_3"/>
    <property type="match status" value="1"/>
</dbReference>
<dbReference type="SUPFAM" id="SSF48452">
    <property type="entry name" value="TPR-like"/>
    <property type="match status" value="1"/>
</dbReference>
<dbReference type="EMBL" id="JACHCA010000003">
    <property type="protein sequence ID" value="MBB6127084.1"/>
    <property type="molecule type" value="Genomic_DNA"/>
</dbReference>
<dbReference type="AlphaFoldDB" id="A0A841J8N9"/>
<name>A0A841J8N9_9SPHI</name>
<evidence type="ECO:0000256" key="1">
    <source>
        <dbReference type="ARBA" id="ARBA00004442"/>
    </source>
</evidence>
<dbReference type="Pfam" id="PF07980">
    <property type="entry name" value="SusD_RagB"/>
    <property type="match status" value="1"/>
</dbReference>
<evidence type="ECO:0000313" key="8">
    <source>
        <dbReference type="EMBL" id="MBB6127084.1"/>
    </source>
</evidence>
<dbReference type="GO" id="GO:0009279">
    <property type="term" value="C:cell outer membrane"/>
    <property type="evidence" value="ECO:0007669"/>
    <property type="project" value="UniProtKB-SubCell"/>
</dbReference>
<comment type="caution">
    <text evidence="8">The sequence shown here is derived from an EMBL/GenBank/DDBJ whole genome shotgun (WGS) entry which is preliminary data.</text>
</comment>
<reference evidence="8 9" key="1">
    <citation type="submission" date="2020-08" db="EMBL/GenBank/DDBJ databases">
        <title>Genomic Encyclopedia of Type Strains, Phase IV (KMG-V): Genome sequencing to study the core and pangenomes of soil and plant-associated prokaryotes.</title>
        <authorList>
            <person name="Whitman W."/>
        </authorList>
    </citation>
    <scope>NUCLEOTIDE SEQUENCE [LARGE SCALE GENOMIC DNA]</scope>
    <source>
        <strain evidence="8 9">MP601</strain>
    </source>
</reference>
<comment type="subcellular location">
    <subcellularLocation>
        <location evidence="1">Cell outer membrane</location>
    </subcellularLocation>
</comment>
<feature type="domain" description="SusD-like N-terminal" evidence="7">
    <location>
        <begin position="88"/>
        <end position="231"/>
    </location>
</feature>
<feature type="domain" description="RagB/SusD" evidence="6">
    <location>
        <begin position="342"/>
        <end position="492"/>
    </location>
</feature>
<comment type="similarity">
    <text evidence="2">Belongs to the SusD family.</text>
</comment>
<evidence type="ECO:0000256" key="5">
    <source>
        <dbReference type="ARBA" id="ARBA00023237"/>
    </source>
</evidence>
<evidence type="ECO:0000256" key="4">
    <source>
        <dbReference type="ARBA" id="ARBA00023136"/>
    </source>
</evidence>
<evidence type="ECO:0000256" key="2">
    <source>
        <dbReference type="ARBA" id="ARBA00006275"/>
    </source>
</evidence>
<evidence type="ECO:0000259" key="6">
    <source>
        <dbReference type="Pfam" id="PF07980"/>
    </source>
</evidence>
<dbReference type="RefSeq" id="WP_183586296.1">
    <property type="nucleotide sequence ID" value="NZ_JACHCA010000003.1"/>
</dbReference>
<organism evidence="8 9">
    <name type="scientific">Mucilaginibacter lappiensis</name>
    <dbReference type="NCBI Taxonomy" id="354630"/>
    <lineage>
        <taxon>Bacteria</taxon>
        <taxon>Pseudomonadati</taxon>
        <taxon>Bacteroidota</taxon>
        <taxon>Sphingobacteriia</taxon>
        <taxon>Sphingobacteriales</taxon>
        <taxon>Sphingobacteriaceae</taxon>
        <taxon>Mucilaginibacter</taxon>
    </lineage>
</organism>
<dbReference type="PROSITE" id="PS51257">
    <property type="entry name" value="PROKAR_LIPOPROTEIN"/>
    <property type="match status" value="1"/>
</dbReference>
<dbReference type="InterPro" id="IPR011990">
    <property type="entry name" value="TPR-like_helical_dom_sf"/>
</dbReference>
<evidence type="ECO:0008006" key="10">
    <source>
        <dbReference type="Google" id="ProtNLM"/>
    </source>
</evidence>
<keyword evidence="3" id="KW-0732">Signal</keyword>
<dbReference type="InterPro" id="IPR033985">
    <property type="entry name" value="SusD-like_N"/>
</dbReference>
<accession>A0A841J8N9</accession>
<gene>
    <name evidence="8" type="ORF">HDF22_001190</name>
</gene>
<sequence length="496" mass="55611">MKRNIVRYTAGLLMITGLISVSSCKKILDLQPHNSTFTNAYFTNGTDANTAIAGAYALLRSVLLNNYSFHVYGDATTSEFSINSGFDDANYNISNGEFTGLNVGPGIWNWLNYYQLLQQINLIINKVPGIPINKFSNQDDKNQIIGEAYYLRAFTYFYMTRVWGDVPLKLQPDLDVSQAVNIPRTPAADVLKQCLADLKIAESNLVFGYADESQRAVRANKGSAYALEAHITAWTHDYAACEQATAQVINNGQYHLVTDTSQFSKIFIGKSVEGIFEINIDYQQSEGISLNNPYQSGYAPTIAYPFVAQKSNLEWPVSTLYVNTLFKDTTDLRYKKYFFQAQSTSGQTIKYSNITYADGSAKNDPRLSNNIIIFRLADIMLLRAEALNQLGRDGEALTLLNTIRSRAGIANYTGAGNALARTILEERLRELFYEGQSFYDLVRTKQIGNSSSSFISDYSHINDTRVNLGGNLWPIDPTMFKDDFVLKQTPYWQGKL</sequence>
<evidence type="ECO:0000259" key="7">
    <source>
        <dbReference type="Pfam" id="PF14322"/>
    </source>
</evidence>
<proteinExistence type="inferred from homology"/>
<protein>
    <recommendedName>
        <fullName evidence="10">Starch-binding associating with outer membrane</fullName>
    </recommendedName>
</protein>
<dbReference type="CDD" id="cd08977">
    <property type="entry name" value="SusD"/>
    <property type="match status" value="1"/>
</dbReference>
<dbReference type="InterPro" id="IPR012944">
    <property type="entry name" value="SusD_RagB_dom"/>
</dbReference>
<dbReference type="Gene3D" id="1.25.40.390">
    <property type="match status" value="1"/>
</dbReference>
<evidence type="ECO:0000256" key="3">
    <source>
        <dbReference type="ARBA" id="ARBA00022729"/>
    </source>
</evidence>
<dbReference type="Proteomes" id="UP000548326">
    <property type="component" value="Unassembled WGS sequence"/>
</dbReference>